<protein>
    <submittedName>
        <fullName evidence="3">Uncharacterized protein</fullName>
    </submittedName>
</protein>
<feature type="compositionally biased region" description="Basic and acidic residues" evidence="1">
    <location>
        <begin position="352"/>
        <end position="371"/>
    </location>
</feature>
<sequence>MTAGRRAPWQLIALGKPDKSLWTGILVLVVVLLLLFLLLRHFVRKHGGWRRCRRRVARELALTRQAFGEPLRAYRRHRRGVRTLARHLSDPRAGLLVRRLLDAAGSALGDAPGAFAYGLRTQPGWAAVQIAARRLPAPPAPWEADDGPGPQSWCLELDTADNAADVTALPDATPRADARVRPLPVAVGMADDACVHLDLAAGPRMITVEGDSAARTRLLHALAAQLDRPGSGASTTVTDGVHPHHHGERLDTVLRDLEATAPEAPEEAVTATTEVVVCAAPTPDQALKLGALAASGTVVCLVDGPVPGHSWALRVDARGRVTAPDLGLHADCAPLSRAVAAAVRADRRRSRRAPERPRPIESAVARRERGVPRAPEPPELTEEAAELTEQPVLPAQARTGTGSDLLSEPATARTRSAQASSTGDE</sequence>
<feature type="compositionally biased region" description="Low complexity" evidence="1">
    <location>
        <begin position="410"/>
        <end position="425"/>
    </location>
</feature>
<dbReference type="AlphaFoldDB" id="A0A5N8XEN7"/>
<feature type="region of interest" description="Disordered" evidence="1">
    <location>
        <begin position="345"/>
        <end position="425"/>
    </location>
</feature>
<accession>A0A5N8XEN7</accession>
<dbReference type="EMBL" id="VJZC01000063">
    <property type="protein sequence ID" value="MPY57922.1"/>
    <property type="molecule type" value="Genomic_DNA"/>
</dbReference>
<keyword evidence="2" id="KW-1133">Transmembrane helix</keyword>
<dbReference type="Proteomes" id="UP000400924">
    <property type="component" value="Unassembled WGS sequence"/>
</dbReference>
<name>A0A5N8XEN7_9ACTN</name>
<proteinExistence type="predicted"/>
<keyword evidence="4" id="KW-1185">Reference proteome</keyword>
<keyword evidence="2" id="KW-0472">Membrane</keyword>
<feature type="transmembrane region" description="Helical" evidence="2">
    <location>
        <begin position="20"/>
        <end position="43"/>
    </location>
</feature>
<reference evidence="3 4" key="1">
    <citation type="submission" date="2019-07" db="EMBL/GenBank/DDBJ databases">
        <title>New species of Amycolatopsis and Streptomyces.</title>
        <authorList>
            <person name="Duangmal K."/>
            <person name="Teo W.F.A."/>
            <person name="Lipun K."/>
        </authorList>
    </citation>
    <scope>NUCLEOTIDE SEQUENCE [LARGE SCALE GENOMIC DNA]</scope>
    <source>
        <strain evidence="3 4">NBRC 106415</strain>
    </source>
</reference>
<gene>
    <name evidence="3" type="ORF">FNH08_12305</name>
</gene>
<evidence type="ECO:0000313" key="4">
    <source>
        <dbReference type="Proteomes" id="UP000400924"/>
    </source>
</evidence>
<evidence type="ECO:0000256" key="1">
    <source>
        <dbReference type="SAM" id="MobiDB-lite"/>
    </source>
</evidence>
<dbReference type="OrthoDB" id="3382127at2"/>
<evidence type="ECO:0000256" key="2">
    <source>
        <dbReference type="SAM" id="Phobius"/>
    </source>
</evidence>
<comment type="caution">
    <text evidence="3">The sequence shown here is derived from an EMBL/GenBank/DDBJ whole genome shotgun (WGS) entry which is preliminary data.</text>
</comment>
<evidence type="ECO:0000313" key="3">
    <source>
        <dbReference type="EMBL" id="MPY57922.1"/>
    </source>
</evidence>
<dbReference type="RefSeq" id="WP_152771512.1">
    <property type="nucleotide sequence ID" value="NZ_VJZC01000063.1"/>
</dbReference>
<keyword evidence="2" id="KW-0812">Transmembrane</keyword>
<organism evidence="3 4">
    <name type="scientific">Streptomyces spongiae</name>
    <dbReference type="NCBI Taxonomy" id="565072"/>
    <lineage>
        <taxon>Bacteria</taxon>
        <taxon>Bacillati</taxon>
        <taxon>Actinomycetota</taxon>
        <taxon>Actinomycetes</taxon>
        <taxon>Kitasatosporales</taxon>
        <taxon>Streptomycetaceae</taxon>
        <taxon>Streptomyces</taxon>
    </lineage>
</organism>